<evidence type="ECO:0000313" key="1">
    <source>
        <dbReference type="EMBL" id="KAI3681593.1"/>
    </source>
</evidence>
<keyword evidence="2" id="KW-1185">Reference proteome</keyword>
<dbReference type="EMBL" id="CM042059">
    <property type="protein sequence ID" value="KAI3681593.1"/>
    <property type="molecule type" value="Genomic_DNA"/>
</dbReference>
<dbReference type="Proteomes" id="UP001055879">
    <property type="component" value="Linkage Group LG13"/>
</dbReference>
<reference evidence="2" key="1">
    <citation type="journal article" date="2022" name="Mol. Ecol. Resour.">
        <title>The genomes of chicory, endive, great burdock and yacon provide insights into Asteraceae palaeo-polyploidization history and plant inulin production.</title>
        <authorList>
            <person name="Fan W."/>
            <person name="Wang S."/>
            <person name="Wang H."/>
            <person name="Wang A."/>
            <person name="Jiang F."/>
            <person name="Liu H."/>
            <person name="Zhao H."/>
            <person name="Xu D."/>
            <person name="Zhang Y."/>
        </authorList>
    </citation>
    <scope>NUCLEOTIDE SEQUENCE [LARGE SCALE GENOMIC DNA]</scope>
    <source>
        <strain evidence="2">cv. Niubang</strain>
    </source>
</reference>
<organism evidence="1 2">
    <name type="scientific">Arctium lappa</name>
    <name type="common">Greater burdock</name>
    <name type="synonym">Lappa major</name>
    <dbReference type="NCBI Taxonomy" id="4217"/>
    <lineage>
        <taxon>Eukaryota</taxon>
        <taxon>Viridiplantae</taxon>
        <taxon>Streptophyta</taxon>
        <taxon>Embryophyta</taxon>
        <taxon>Tracheophyta</taxon>
        <taxon>Spermatophyta</taxon>
        <taxon>Magnoliopsida</taxon>
        <taxon>eudicotyledons</taxon>
        <taxon>Gunneridae</taxon>
        <taxon>Pentapetalae</taxon>
        <taxon>asterids</taxon>
        <taxon>campanulids</taxon>
        <taxon>Asterales</taxon>
        <taxon>Asteraceae</taxon>
        <taxon>Carduoideae</taxon>
        <taxon>Cardueae</taxon>
        <taxon>Arctiinae</taxon>
        <taxon>Arctium</taxon>
    </lineage>
</organism>
<sequence length="352" mass="39567">METMGKGAIGNDGDDGRRGRDVHCETVKRGIRRNGFEIEKRLKRISAKAQPDKSGDALAFCCHAWTLHTIRKNNNKKIGRSAVEPVARRWRRWGREPQGTMETIGEGEVTVTGGCWVFEGVLGAGTKTIPEVAASDCEGFLAASQELNWIQRIVDSRVNMFKLSKLEHTLRLQPHLLSLPINEAVKGELESLFLDKVIANLGLCISVYDIESIDGGFIFPNEGAPTYTVKFRLIIFRPFVGEIISAKLKESNADGLRLSLGFFDDIYIPELLMPEPSRAVPDSETKNQVKWIWTFNDEEYLIDGYDEIRFRVQNIKFPEIPKEQKDSKPFAPMEIIGSLVSEGGLGPISWWV</sequence>
<reference evidence="1 2" key="2">
    <citation type="journal article" date="2022" name="Mol. Ecol. Resour.">
        <title>The genomes of chicory, endive, great burdock and yacon provide insights into Asteraceae paleo-polyploidization history and plant inulin production.</title>
        <authorList>
            <person name="Fan W."/>
            <person name="Wang S."/>
            <person name="Wang H."/>
            <person name="Wang A."/>
            <person name="Jiang F."/>
            <person name="Liu H."/>
            <person name="Zhao H."/>
            <person name="Xu D."/>
            <person name="Zhang Y."/>
        </authorList>
    </citation>
    <scope>NUCLEOTIDE SEQUENCE [LARGE SCALE GENOMIC DNA]</scope>
    <source>
        <strain evidence="2">cv. Niubang</strain>
    </source>
</reference>
<accession>A0ACB8YD97</accession>
<comment type="caution">
    <text evidence="1">The sequence shown here is derived from an EMBL/GenBank/DDBJ whole genome shotgun (WGS) entry which is preliminary data.</text>
</comment>
<protein>
    <submittedName>
        <fullName evidence="1">Uncharacterized protein</fullName>
    </submittedName>
</protein>
<proteinExistence type="predicted"/>
<name>A0ACB8YD97_ARCLA</name>
<gene>
    <name evidence="1" type="ORF">L6452_36393</name>
</gene>
<evidence type="ECO:0000313" key="2">
    <source>
        <dbReference type="Proteomes" id="UP001055879"/>
    </source>
</evidence>